<proteinExistence type="predicted"/>
<dbReference type="RefSeq" id="XP_006692608.1">
    <property type="nucleotide sequence ID" value="XM_006692545.1"/>
</dbReference>
<evidence type="ECO:0000256" key="1">
    <source>
        <dbReference type="SAM" id="MobiDB-lite"/>
    </source>
</evidence>
<feature type="compositionally biased region" description="Basic and acidic residues" evidence="1">
    <location>
        <begin position="163"/>
        <end position="184"/>
    </location>
</feature>
<reference evidence="2 3" key="1">
    <citation type="journal article" date="2011" name="Cell">
        <title>Insight into structure and assembly of the nuclear pore complex by utilizing the genome of a eukaryotic thermophile.</title>
        <authorList>
            <person name="Amlacher S."/>
            <person name="Sarges P."/>
            <person name="Flemming D."/>
            <person name="van Noort V."/>
            <person name="Kunze R."/>
            <person name="Devos D.P."/>
            <person name="Arumugam M."/>
            <person name="Bork P."/>
            <person name="Hurt E."/>
        </authorList>
    </citation>
    <scope>NUCLEOTIDE SEQUENCE [LARGE SCALE GENOMIC DNA]</scope>
    <source>
        <strain evidence="3">DSM 1495 / CBS 144.50 / IMI 039719</strain>
    </source>
</reference>
<evidence type="ECO:0000313" key="2">
    <source>
        <dbReference type="EMBL" id="EGS20312.1"/>
    </source>
</evidence>
<dbReference type="GeneID" id="18256176"/>
<keyword evidence="3" id="KW-1185">Reference proteome</keyword>
<dbReference type="GO" id="GO:0005737">
    <property type="term" value="C:cytoplasm"/>
    <property type="evidence" value="ECO:0007669"/>
    <property type="project" value="TreeGrafter"/>
</dbReference>
<feature type="compositionally biased region" description="Basic and acidic residues" evidence="1">
    <location>
        <begin position="119"/>
        <end position="129"/>
    </location>
</feature>
<dbReference type="PANTHER" id="PTHR36576:SF2">
    <property type="entry name" value="PROTEIN CON-6, PUTATIVE (AFU_ORTHOLOGUE AFUA_4G03615)-RELATED"/>
    <property type="match status" value="1"/>
</dbReference>
<sequence>MDEGDIPQEVPASEDYAKDPENVLRGHKATISNPQTSDEAKSKARKVLESYDEPYDESTASHGADTKEKDPGNVARGLKAAISNPGVSESAKREAKKKLDAISFEVPIVNMSKVAHAYTDDKPGADLPREAPTGQINDPSYKTKGKAGTESVPVIDDDEPIEDPMRPGEADSDKQLEKDEREAIDTSNILKERTRHAKPMGTYKEPTDEQMGLTEGS</sequence>
<dbReference type="eggNOG" id="ENOG502S75W">
    <property type="taxonomic scope" value="Eukaryota"/>
</dbReference>
<dbReference type="KEGG" id="cthr:CTHT_0021380"/>
<organism evidence="3">
    <name type="scientific">Chaetomium thermophilum (strain DSM 1495 / CBS 144.50 / IMI 039719)</name>
    <name type="common">Thermochaetoides thermophila</name>
    <dbReference type="NCBI Taxonomy" id="759272"/>
    <lineage>
        <taxon>Eukaryota</taxon>
        <taxon>Fungi</taxon>
        <taxon>Dikarya</taxon>
        <taxon>Ascomycota</taxon>
        <taxon>Pezizomycotina</taxon>
        <taxon>Sordariomycetes</taxon>
        <taxon>Sordariomycetidae</taxon>
        <taxon>Sordariales</taxon>
        <taxon>Chaetomiaceae</taxon>
        <taxon>Thermochaetoides</taxon>
    </lineage>
</organism>
<dbReference type="PANTHER" id="PTHR36576">
    <property type="entry name" value="UPF0654 PROTEIN C11D3.01C-RELATED"/>
    <property type="match status" value="1"/>
</dbReference>
<feature type="compositionally biased region" description="Basic and acidic residues" evidence="1">
    <location>
        <begin position="38"/>
        <end position="49"/>
    </location>
</feature>
<dbReference type="InterPro" id="IPR018824">
    <property type="entry name" value="Conidiation-specific_6"/>
</dbReference>
<feature type="compositionally biased region" description="Basic and acidic residues" evidence="1">
    <location>
        <begin position="15"/>
        <end position="24"/>
    </location>
</feature>
<gene>
    <name evidence="2" type="ORF">CTHT_0021380</name>
</gene>
<name>G0S3I5_CHATD</name>
<evidence type="ECO:0000313" key="3">
    <source>
        <dbReference type="Proteomes" id="UP000008066"/>
    </source>
</evidence>
<dbReference type="OrthoDB" id="4357148at2759"/>
<feature type="region of interest" description="Disordered" evidence="1">
    <location>
        <begin position="1"/>
        <end position="97"/>
    </location>
</feature>
<dbReference type="Pfam" id="PF10346">
    <property type="entry name" value="Con-6"/>
    <property type="match status" value="2"/>
</dbReference>
<dbReference type="AlphaFoldDB" id="G0S3I5"/>
<dbReference type="EMBL" id="GL988041">
    <property type="protein sequence ID" value="EGS20312.1"/>
    <property type="molecule type" value="Genomic_DNA"/>
</dbReference>
<dbReference type="HOGENOM" id="CLU_1272140_0_0_1"/>
<dbReference type="InterPro" id="IPR052670">
    <property type="entry name" value="UPF0654_domain"/>
</dbReference>
<feature type="region of interest" description="Disordered" evidence="1">
    <location>
        <begin position="119"/>
        <end position="217"/>
    </location>
</feature>
<dbReference type="Proteomes" id="UP000008066">
    <property type="component" value="Unassembled WGS sequence"/>
</dbReference>
<protein>
    <submittedName>
        <fullName evidence="2">Uncharacterized protein</fullName>
    </submittedName>
</protein>
<accession>G0S3I5</accession>